<sequence>MNYPVVRESRTQWRPMMTIVFLAAAVASIVLAITSHQARTNGWLTKTPSMDIDASDRKAAEWDTFLIAAFLGIRFAFVTVVMPGCAVYGLGADIGRPWVNIMGIVAACIGWAMLIPELRGARPTPEAQPGHGVAWRAIRYVCVELAPIAVCCHLLGSVSFA</sequence>
<organism evidence="2 3">
    <name type="scientific">Candidatus Uhrbacteria bacterium RIFOXYB2_FULL_57_15</name>
    <dbReference type="NCBI Taxonomy" id="1802422"/>
    <lineage>
        <taxon>Bacteria</taxon>
        <taxon>Candidatus Uhriibacteriota</taxon>
    </lineage>
</organism>
<evidence type="ECO:0000256" key="1">
    <source>
        <dbReference type="SAM" id="Phobius"/>
    </source>
</evidence>
<dbReference type="AlphaFoldDB" id="A0A1F7W7R4"/>
<comment type="caution">
    <text evidence="2">The sequence shown here is derived from an EMBL/GenBank/DDBJ whole genome shotgun (WGS) entry which is preliminary data.</text>
</comment>
<keyword evidence="1" id="KW-0472">Membrane</keyword>
<feature type="transmembrane region" description="Helical" evidence="1">
    <location>
        <begin position="97"/>
        <end position="115"/>
    </location>
</feature>
<keyword evidence="1" id="KW-0812">Transmembrane</keyword>
<evidence type="ECO:0000313" key="2">
    <source>
        <dbReference type="EMBL" id="OGL98843.1"/>
    </source>
</evidence>
<keyword evidence="1" id="KW-1133">Transmembrane helix</keyword>
<name>A0A1F7W7R4_9BACT</name>
<gene>
    <name evidence="2" type="ORF">A2304_05110</name>
</gene>
<feature type="transmembrane region" description="Helical" evidence="1">
    <location>
        <begin position="65"/>
        <end position="91"/>
    </location>
</feature>
<feature type="transmembrane region" description="Helical" evidence="1">
    <location>
        <begin position="12"/>
        <end position="33"/>
    </location>
</feature>
<dbReference type="Proteomes" id="UP000176501">
    <property type="component" value="Unassembled WGS sequence"/>
</dbReference>
<protein>
    <submittedName>
        <fullName evidence="2">Uncharacterized protein</fullName>
    </submittedName>
</protein>
<reference evidence="2 3" key="1">
    <citation type="journal article" date="2016" name="Nat. Commun.">
        <title>Thousands of microbial genomes shed light on interconnected biogeochemical processes in an aquifer system.</title>
        <authorList>
            <person name="Anantharaman K."/>
            <person name="Brown C.T."/>
            <person name="Hug L.A."/>
            <person name="Sharon I."/>
            <person name="Castelle C.J."/>
            <person name="Probst A.J."/>
            <person name="Thomas B.C."/>
            <person name="Singh A."/>
            <person name="Wilkins M.J."/>
            <person name="Karaoz U."/>
            <person name="Brodie E.L."/>
            <person name="Williams K.H."/>
            <person name="Hubbard S.S."/>
            <person name="Banfield J.F."/>
        </authorList>
    </citation>
    <scope>NUCLEOTIDE SEQUENCE [LARGE SCALE GENOMIC DNA]</scope>
</reference>
<proteinExistence type="predicted"/>
<evidence type="ECO:0000313" key="3">
    <source>
        <dbReference type="Proteomes" id="UP000176501"/>
    </source>
</evidence>
<accession>A0A1F7W7R4</accession>
<dbReference type="EMBL" id="MGFE01000014">
    <property type="protein sequence ID" value="OGL98843.1"/>
    <property type="molecule type" value="Genomic_DNA"/>
</dbReference>